<proteinExistence type="inferred from homology"/>
<evidence type="ECO:0000313" key="9">
    <source>
        <dbReference type="EMBL" id="ACE05674.1"/>
    </source>
</evidence>
<evidence type="ECO:0000259" key="8">
    <source>
        <dbReference type="Pfam" id="PF02777"/>
    </source>
</evidence>
<name>B3ER22_AMOA5</name>
<dbReference type="InterPro" id="IPR019832">
    <property type="entry name" value="Mn/Fe_SOD_C"/>
</dbReference>
<feature type="binding site" evidence="5">
    <location>
        <position position="166"/>
    </location>
    <ligand>
        <name>Mn(2+)</name>
        <dbReference type="ChEBI" id="CHEBI:29035"/>
    </ligand>
</feature>
<dbReference type="GO" id="GO:0004784">
    <property type="term" value="F:superoxide dismutase activity"/>
    <property type="evidence" value="ECO:0007669"/>
    <property type="project" value="UniProtKB-EC"/>
</dbReference>
<evidence type="ECO:0000313" key="10">
    <source>
        <dbReference type="Proteomes" id="UP000001227"/>
    </source>
</evidence>
<gene>
    <name evidence="9" type="ordered locus">Aasi_0230</name>
</gene>
<organism evidence="9 10">
    <name type="scientific">Amoebophilus asiaticus (strain 5a2)</name>
    <dbReference type="NCBI Taxonomy" id="452471"/>
    <lineage>
        <taxon>Bacteria</taxon>
        <taxon>Pseudomonadati</taxon>
        <taxon>Bacteroidota</taxon>
        <taxon>Cytophagia</taxon>
        <taxon>Cytophagales</taxon>
        <taxon>Amoebophilaceae</taxon>
        <taxon>Candidatus Amoebophilus</taxon>
    </lineage>
</organism>
<dbReference type="Gene3D" id="3.55.40.20">
    <property type="entry name" value="Iron/manganese superoxide dismutase, C-terminal domain"/>
    <property type="match status" value="1"/>
</dbReference>
<dbReference type="OrthoDB" id="9803125at2"/>
<dbReference type="STRING" id="452471.Aasi_0230"/>
<dbReference type="EC" id="1.15.1.1" evidence="2 6"/>
<evidence type="ECO:0000259" key="7">
    <source>
        <dbReference type="Pfam" id="PF00081"/>
    </source>
</evidence>
<dbReference type="InterPro" id="IPR036324">
    <property type="entry name" value="Mn/Fe_SOD_N_sf"/>
</dbReference>
<dbReference type="InterPro" id="IPR001189">
    <property type="entry name" value="Mn/Fe_SOD"/>
</dbReference>
<evidence type="ECO:0000256" key="2">
    <source>
        <dbReference type="ARBA" id="ARBA00012682"/>
    </source>
</evidence>
<dbReference type="PANTHER" id="PTHR43595">
    <property type="entry name" value="37S RIBOSOMAL PROTEIN S26, MITOCHONDRIAL"/>
    <property type="match status" value="1"/>
</dbReference>
<feature type="binding site" evidence="5">
    <location>
        <position position="170"/>
    </location>
    <ligand>
        <name>Mn(2+)</name>
        <dbReference type="ChEBI" id="CHEBI:29035"/>
    </ligand>
</feature>
<comment type="similarity">
    <text evidence="1 6">Belongs to the iron/manganese superoxide dismutase family.</text>
</comment>
<dbReference type="PIRSF" id="PIRSF000349">
    <property type="entry name" value="SODismutase"/>
    <property type="match status" value="1"/>
</dbReference>
<comment type="function">
    <text evidence="6">Destroys radicals which are normally produced within the cells and which are toxic to biological systems.</text>
</comment>
<reference evidence="9 10" key="1">
    <citation type="journal article" date="2010" name="J. Bacteriol.">
        <title>The genome of the amoeba symbiont 'Candidatus Amoebophilus asiaticus' reveals common mechanisms for host cell interaction among amoeba-associated bacteria.</title>
        <authorList>
            <person name="Schmitz-Esser S."/>
            <person name="Tischler P."/>
            <person name="Arnold R."/>
            <person name="Montanaro J."/>
            <person name="Wagner M."/>
            <person name="Rattei T."/>
            <person name="Horn M."/>
        </authorList>
    </citation>
    <scope>NUCLEOTIDE SEQUENCE [LARGE SCALE GENOMIC DNA]</scope>
    <source>
        <strain evidence="9 10">5a2</strain>
    </source>
</reference>
<evidence type="ECO:0000256" key="5">
    <source>
        <dbReference type="PIRSR" id="PIRSR000349-1"/>
    </source>
</evidence>
<keyword evidence="3 5" id="KW-0479">Metal-binding</keyword>
<dbReference type="GO" id="GO:0046872">
    <property type="term" value="F:metal ion binding"/>
    <property type="evidence" value="ECO:0007669"/>
    <property type="project" value="UniProtKB-KW"/>
</dbReference>
<evidence type="ECO:0000256" key="4">
    <source>
        <dbReference type="ARBA" id="ARBA00023002"/>
    </source>
</evidence>
<evidence type="ECO:0000256" key="6">
    <source>
        <dbReference type="RuleBase" id="RU000414"/>
    </source>
</evidence>
<dbReference type="GO" id="GO:0005737">
    <property type="term" value="C:cytoplasm"/>
    <property type="evidence" value="ECO:0007669"/>
    <property type="project" value="TreeGrafter"/>
</dbReference>
<keyword evidence="10" id="KW-1185">Reference proteome</keyword>
<dbReference type="Pfam" id="PF00081">
    <property type="entry name" value="Sod_Fe_N"/>
    <property type="match status" value="1"/>
</dbReference>
<feature type="domain" description="Manganese/iron superoxide dismutase C-terminal" evidence="8">
    <location>
        <begin position="92"/>
        <end position="199"/>
    </location>
</feature>
<feature type="binding site" evidence="5">
    <location>
        <position position="27"/>
    </location>
    <ligand>
        <name>Mn(2+)</name>
        <dbReference type="ChEBI" id="CHEBI:29035"/>
    </ligand>
</feature>
<dbReference type="Gene3D" id="1.10.287.990">
    <property type="entry name" value="Fe,Mn superoxide dismutase (SOD) domain"/>
    <property type="match status" value="1"/>
</dbReference>
<dbReference type="eggNOG" id="COG0605">
    <property type="taxonomic scope" value="Bacteria"/>
</dbReference>
<dbReference type="SUPFAM" id="SSF46609">
    <property type="entry name" value="Fe,Mn superoxide dismutase (SOD), N-terminal domain"/>
    <property type="match status" value="1"/>
</dbReference>
<dbReference type="SUPFAM" id="SSF54719">
    <property type="entry name" value="Fe,Mn superoxide dismutase (SOD), C-terminal domain"/>
    <property type="match status" value="1"/>
</dbReference>
<accession>B3ER22</accession>
<dbReference type="EMBL" id="CP001102">
    <property type="protein sequence ID" value="ACE05674.1"/>
    <property type="molecule type" value="Genomic_DNA"/>
</dbReference>
<dbReference type="KEGG" id="aas:Aasi_0230"/>
<dbReference type="InterPro" id="IPR036314">
    <property type="entry name" value="SOD_C_sf"/>
</dbReference>
<dbReference type="PRINTS" id="PR01703">
    <property type="entry name" value="MNSODISMTASE"/>
</dbReference>
<evidence type="ECO:0000256" key="3">
    <source>
        <dbReference type="ARBA" id="ARBA00022723"/>
    </source>
</evidence>
<dbReference type="FunFam" id="3.55.40.20:FF:000001">
    <property type="entry name" value="Superoxide dismutase"/>
    <property type="match status" value="1"/>
</dbReference>
<dbReference type="HOGENOM" id="CLU_031625_0_1_10"/>
<dbReference type="RefSeq" id="WP_012472432.1">
    <property type="nucleotide sequence ID" value="NC_010830.1"/>
</dbReference>
<dbReference type="PANTHER" id="PTHR43595:SF2">
    <property type="entry name" value="SMALL RIBOSOMAL SUBUNIT PROTEIN MS42"/>
    <property type="match status" value="1"/>
</dbReference>
<sequence>MAFELPTLPYAPEALEPHIDATTMQLHHAKHHQAYLDKFNKAIEGTDLAARSIEDILKNVSNYSVVVRNNGGGYYNHNLFWPMLTPNGGGEPTGAIVDAINQKFQGFAQFKEAFAQAALEQFGSGWAWLCKDITGELFICSTANQDNPIMDIVEEGSRGIPVLGLDVWEHGYYLKYQNRRAEYIDAFWNIVNWEEVNKRFQAPMP</sequence>
<dbReference type="Pfam" id="PF02777">
    <property type="entry name" value="Sod_Fe_C"/>
    <property type="match status" value="1"/>
</dbReference>
<dbReference type="Proteomes" id="UP000001227">
    <property type="component" value="Chromosome"/>
</dbReference>
<feature type="binding site" evidence="5">
    <location>
        <position position="77"/>
    </location>
    <ligand>
        <name>Mn(2+)</name>
        <dbReference type="ChEBI" id="CHEBI:29035"/>
    </ligand>
</feature>
<evidence type="ECO:0000256" key="1">
    <source>
        <dbReference type="ARBA" id="ARBA00008714"/>
    </source>
</evidence>
<protein>
    <recommendedName>
        <fullName evidence="2 6">Superoxide dismutase</fullName>
        <ecNumber evidence="2 6">1.15.1.1</ecNumber>
    </recommendedName>
</protein>
<dbReference type="InterPro" id="IPR019831">
    <property type="entry name" value="Mn/Fe_SOD_N"/>
</dbReference>
<feature type="domain" description="Manganese/iron superoxide dismutase N-terminal" evidence="7">
    <location>
        <begin position="3"/>
        <end position="84"/>
    </location>
</feature>
<keyword evidence="4 6" id="KW-0560">Oxidoreductase</keyword>
<comment type="catalytic activity">
    <reaction evidence="6">
        <text>2 superoxide + 2 H(+) = H2O2 + O2</text>
        <dbReference type="Rhea" id="RHEA:20696"/>
        <dbReference type="ChEBI" id="CHEBI:15378"/>
        <dbReference type="ChEBI" id="CHEBI:15379"/>
        <dbReference type="ChEBI" id="CHEBI:16240"/>
        <dbReference type="ChEBI" id="CHEBI:18421"/>
        <dbReference type="EC" id="1.15.1.1"/>
    </reaction>
</comment>
<dbReference type="AlphaFoldDB" id="B3ER22"/>